<organism evidence="2 3">
    <name type="scientific">Vreelandella azerica</name>
    <dbReference type="NCBI Taxonomy" id="2732867"/>
    <lineage>
        <taxon>Bacteria</taxon>
        <taxon>Pseudomonadati</taxon>
        <taxon>Pseudomonadota</taxon>
        <taxon>Gammaproteobacteria</taxon>
        <taxon>Oceanospirillales</taxon>
        <taxon>Halomonadaceae</taxon>
        <taxon>Vreelandella</taxon>
    </lineage>
</organism>
<evidence type="ECO:0000259" key="1">
    <source>
        <dbReference type="Pfam" id="PF11740"/>
    </source>
</evidence>
<sequence>MHSSGITYQDVEQAADAVVGRGEKPTIARVRAEIDVAVLTRSMST</sequence>
<dbReference type="Pfam" id="PF11740">
    <property type="entry name" value="KfrA_N"/>
    <property type="match status" value="1"/>
</dbReference>
<dbReference type="AlphaFoldDB" id="A0A7Y3U298"/>
<dbReference type="InterPro" id="IPR021104">
    <property type="entry name" value="KfrA_DNA-bd_N"/>
</dbReference>
<keyword evidence="3" id="KW-1185">Reference proteome</keyword>
<gene>
    <name evidence="2" type="ORF">HLB35_16115</name>
</gene>
<comment type="caution">
    <text evidence="2">The sequence shown here is derived from an EMBL/GenBank/DDBJ whole genome shotgun (WGS) entry which is preliminary data.</text>
</comment>
<proteinExistence type="predicted"/>
<dbReference type="EMBL" id="JABFHI010000016">
    <property type="protein sequence ID" value="NOG32914.1"/>
    <property type="molecule type" value="Genomic_DNA"/>
</dbReference>
<evidence type="ECO:0000313" key="2">
    <source>
        <dbReference type="EMBL" id="NOG32914.1"/>
    </source>
</evidence>
<accession>A0A7Y3U298</accession>
<keyword evidence="2" id="KW-0238">DNA-binding</keyword>
<protein>
    <submittedName>
        <fullName evidence="2">DNA-binding protein</fullName>
    </submittedName>
</protein>
<reference evidence="2 3" key="1">
    <citation type="submission" date="2020-05" db="EMBL/GenBank/DDBJ databases">
        <authorList>
            <person name="Ruan W."/>
            <person name="Jeon C.O."/>
            <person name="Chun B.H."/>
        </authorList>
    </citation>
    <scope>NUCLEOTIDE SEQUENCE [LARGE SCALE GENOMIC DNA]</scope>
    <source>
        <strain evidence="2 3">TBZ9</strain>
    </source>
</reference>
<evidence type="ECO:0000313" key="3">
    <source>
        <dbReference type="Proteomes" id="UP000588806"/>
    </source>
</evidence>
<name>A0A7Y3U298_9GAMM</name>
<dbReference type="GO" id="GO:0003677">
    <property type="term" value="F:DNA binding"/>
    <property type="evidence" value="ECO:0007669"/>
    <property type="project" value="UniProtKB-KW"/>
</dbReference>
<reference evidence="2 3" key="2">
    <citation type="submission" date="2020-06" db="EMBL/GenBank/DDBJ databases">
        <title>Halomonas songnenensis sp. nov., a moderately halophilic bacterium isolated from saline and alkaline soils.</title>
        <authorList>
            <person name="Jiang J."/>
            <person name="Pan Y."/>
        </authorList>
    </citation>
    <scope>NUCLEOTIDE SEQUENCE [LARGE SCALE GENOMIC DNA]</scope>
    <source>
        <strain evidence="2 3">TBZ9</strain>
    </source>
</reference>
<feature type="domain" description="KfrA N-terminal DNA-binding" evidence="1">
    <location>
        <begin position="7"/>
        <end position="35"/>
    </location>
</feature>
<dbReference type="Proteomes" id="UP000588806">
    <property type="component" value="Unassembled WGS sequence"/>
</dbReference>